<accession>A0ABP6ZEE5</accession>
<evidence type="ECO:0000259" key="2">
    <source>
        <dbReference type="Pfam" id="PF20789"/>
    </source>
</evidence>
<evidence type="ECO:0000313" key="4">
    <source>
        <dbReference type="Proteomes" id="UP001501490"/>
    </source>
</evidence>
<dbReference type="Pfam" id="PF13622">
    <property type="entry name" value="4HBT_3"/>
    <property type="match status" value="1"/>
</dbReference>
<dbReference type="InterPro" id="IPR042171">
    <property type="entry name" value="Acyl-CoA_hotdog"/>
</dbReference>
<organism evidence="3 4">
    <name type="scientific">Microlunatus ginsengisoli</name>
    <dbReference type="NCBI Taxonomy" id="363863"/>
    <lineage>
        <taxon>Bacteria</taxon>
        <taxon>Bacillati</taxon>
        <taxon>Actinomycetota</taxon>
        <taxon>Actinomycetes</taxon>
        <taxon>Propionibacteriales</taxon>
        <taxon>Propionibacteriaceae</taxon>
        <taxon>Microlunatus</taxon>
    </lineage>
</organism>
<gene>
    <name evidence="3" type="ORF">GCM10022236_05630</name>
</gene>
<comment type="caution">
    <text evidence="3">The sequence shown here is derived from an EMBL/GenBank/DDBJ whole genome shotgun (WGS) entry which is preliminary data.</text>
</comment>
<dbReference type="SUPFAM" id="SSF54637">
    <property type="entry name" value="Thioesterase/thiol ester dehydrase-isomerase"/>
    <property type="match status" value="1"/>
</dbReference>
<dbReference type="InterPro" id="IPR029069">
    <property type="entry name" value="HotDog_dom_sf"/>
</dbReference>
<dbReference type="Pfam" id="PF20789">
    <property type="entry name" value="4HBT_3C"/>
    <property type="match status" value="1"/>
</dbReference>
<dbReference type="InterPro" id="IPR049449">
    <property type="entry name" value="TesB_ACOT8-like_N"/>
</dbReference>
<dbReference type="Proteomes" id="UP001501490">
    <property type="component" value="Unassembled WGS sequence"/>
</dbReference>
<proteinExistence type="predicted"/>
<dbReference type="Gene3D" id="2.40.160.210">
    <property type="entry name" value="Acyl-CoA thioesterase, double hotdog domain"/>
    <property type="match status" value="1"/>
</dbReference>
<dbReference type="RefSeq" id="WP_344801563.1">
    <property type="nucleotide sequence ID" value="NZ_BAABAB010000005.1"/>
</dbReference>
<sequence length="264" mass="28923">MAYFERLGPDSFRATEHTGGAWRTDEQHIAPALGLLAHLVEADRDRRRDQDGRERLALARLSYDILGTVPIDLVRARVRVVRPGRTIELVEAVLSHAGRDVVLLRAWLLQTRPTGEWQGSALPQLPAPETMPRWDPTTVWPGGFVATADVRRKQAEPGRALFWVRTSVPLLAGEPVSRLAGVAGLLDITNGMTVREDPRDIAFPNIDLTAHFFAEPAGEWIGFDTTVTFGADGLGVTHSIVHDERGPIGTSAQSLTLRPIAARG</sequence>
<protein>
    <submittedName>
        <fullName evidence="3">Thioesterase family protein</fullName>
    </submittedName>
</protein>
<feature type="domain" description="Acyl-CoA thioesterase-like C-terminal" evidence="2">
    <location>
        <begin position="142"/>
        <end position="256"/>
    </location>
</feature>
<evidence type="ECO:0000259" key="1">
    <source>
        <dbReference type="Pfam" id="PF13622"/>
    </source>
</evidence>
<evidence type="ECO:0000313" key="3">
    <source>
        <dbReference type="EMBL" id="GAA3606627.1"/>
    </source>
</evidence>
<reference evidence="4" key="1">
    <citation type="journal article" date="2019" name="Int. J. Syst. Evol. Microbiol.">
        <title>The Global Catalogue of Microorganisms (GCM) 10K type strain sequencing project: providing services to taxonomists for standard genome sequencing and annotation.</title>
        <authorList>
            <consortium name="The Broad Institute Genomics Platform"/>
            <consortium name="The Broad Institute Genome Sequencing Center for Infectious Disease"/>
            <person name="Wu L."/>
            <person name="Ma J."/>
        </authorList>
    </citation>
    <scope>NUCLEOTIDE SEQUENCE [LARGE SCALE GENOMIC DNA]</scope>
    <source>
        <strain evidence="4">JCM 16929</strain>
    </source>
</reference>
<dbReference type="EMBL" id="BAABAB010000005">
    <property type="protein sequence ID" value="GAA3606627.1"/>
    <property type="molecule type" value="Genomic_DNA"/>
</dbReference>
<dbReference type="InterPro" id="IPR049450">
    <property type="entry name" value="ACOT8-like_C"/>
</dbReference>
<name>A0ABP6ZEE5_9ACTN</name>
<keyword evidence="4" id="KW-1185">Reference proteome</keyword>
<feature type="domain" description="Acyl-CoA thioesterase-like N-terminal HotDog" evidence="1">
    <location>
        <begin position="22"/>
        <end position="107"/>
    </location>
</feature>